<feature type="transmembrane region" description="Helical" evidence="8">
    <location>
        <begin position="324"/>
        <end position="344"/>
    </location>
</feature>
<gene>
    <name evidence="9" type="primary">corA_1</name>
    <name evidence="8" type="synonym">corA</name>
    <name evidence="9" type="ORF">GCM10023331_14300</name>
</gene>
<comment type="subcellular location">
    <subcellularLocation>
        <location evidence="1">Cell membrane</location>
        <topology evidence="1">Multi-pass membrane protein</topology>
    </subcellularLocation>
    <subcellularLocation>
        <location evidence="8">Membrane</location>
        <topology evidence="8">Multi-pass membrane protein</topology>
    </subcellularLocation>
</comment>
<dbReference type="RefSeq" id="WP_345370466.1">
    <property type="nucleotide sequence ID" value="NZ_BAABJX010000022.1"/>
</dbReference>
<dbReference type="PANTHER" id="PTHR46494:SF1">
    <property type="entry name" value="CORA FAMILY METAL ION TRANSPORTER (EUROFUNG)"/>
    <property type="match status" value="1"/>
</dbReference>
<reference evidence="10" key="1">
    <citation type="journal article" date="2019" name="Int. J. Syst. Evol. Microbiol.">
        <title>The Global Catalogue of Microorganisms (GCM) 10K type strain sequencing project: providing services to taxonomists for standard genome sequencing and annotation.</title>
        <authorList>
            <consortium name="The Broad Institute Genomics Platform"/>
            <consortium name="The Broad Institute Genome Sequencing Center for Infectious Disease"/>
            <person name="Wu L."/>
            <person name="Ma J."/>
        </authorList>
    </citation>
    <scope>NUCLEOTIDE SEQUENCE [LARGE SCALE GENOMIC DNA]</scope>
    <source>
        <strain evidence="10">JCM 18326</strain>
    </source>
</reference>
<organism evidence="9 10">
    <name type="scientific">Algivirga pacifica</name>
    <dbReference type="NCBI Taxonomy" id="1162670"/>
    <lineage>
        <taxon>Bacteria</taxon>
        <taxon>Pseudomonadati</taxon>
        <taxon>Bacteroidota</taxon>
        <taxon>Cytophagia</taxon>
        <taxon>Cytophagales</taxon>
        <taxon>Flammeovirgaceae</taxon>
        <taxon>Algivirga</taxon>
    </lineage>
</organism>
<keyword evidence="7 8" id="KW-0472">Membrane</keyword>
<evidence type="ECO:0000256" key="3">
    <source>
        <dbReference type="ARBA" id="ARBA00022448"/>
    </source>
</evidence>
<evidence type="ECO:0000256" key="1">
    <source>
        <dbReference type="ARBA" id="ARBA00004651"/>
    </source>
</evidence>
<evidence type="ECO:0000313" key="10">
    <source>
        <dbReference type="Proteomes" id="UP001500298"/>
    </source>
</evidence>
<keyword evidence="8" id="KW-0460">Magnesium</keyword>
<evidence type="ECO:0000256" key="5">
    <source>
        <dbReference type="ARBA" id="ARBA00022692"/>
    </source>
</evidence>
<name>A0ABP9D6C2_9BACT</name>
<keyword evidence="6 8" id="KW-1133">Transmembrane helix</keyword>
<protein>
    <recommendedName>
        <fullName evidence="8">Magnesium transport protein CorA</fullName>
    </recommendedName>
</protein>
<evidence type="ECO:0000256" key="4">
    <source>
        <dbReference type="ARBA" id="ARBA00022475"/>
    </source>
</evidence>
<evidence type="ECO:0000256" key="2">
    <source>
        <dbReference type="ARBA" id="ARBA00009765"/>
    </source>
</evidence>
<dbReference type="Gene3D" id="3.30.460.20">
    <property type="entry name" value="CorA soluble domain-like"/>
    <property type="match status" value="1"/>
</dbReference>
<comment type="caution">
    <text evidence="9">The sequence shown here is derived from an EMBL/GenBank/DDBJ whole genome shotgun (WGS) entry which is preliminary data.</text>
</comment>
<dbReference type="Gene3D" id="1.20.58.340">
    <property type="entry name" value="Magnesium transport protein CorA, transmembrane region"/>
    <property type="match status" value="2"/>
</dbReference>
<dbReference type="SUPFAM" id="SSF143865">
    <property type="entry name" value="CorA soluble domain-like"/>
    <property type="match status" value="1"/>
</dbReference>
<dbReference type="InterPro" id="IPR004488">
    <property type="entry name" value="Mg/Co-transport_prot_CorA"/>
</dbReference>
<keyword evidence="4 8" id="KW-1003">Cell membrane</keyword>
<keyword evidence="8" id="KW-0406">Ion transport</keyword>
<dbReference type="InterPro" id="IPR045863">
    <property type="entry name" value="CorA_TM1_TM2"/>
</dbReference>
<evidence type="ECO:0000313" key="9">
    <source>
        <dbReference type="EMBL" id="GAA4830177.1"/>
    </source>
</evidence>
<dbReference type="PANTHER" id="PTHR46494">
    <property type="entry name" value="CORA FAMILY METAL ION TRANSPORTER (EUROFUNG)"/>
    <property type="match status" value="1"/>
</dbReference>
<comment type="function">
    <text evidence="8">Mediates influx of magnesium ions.</text>
</comment>
<keyword evidence="3 8" id="KW-0813">Transport</keyword>
<dbReference type="InterPro" id="IPR002523">
    <property type="entry name" value="MgTranspt_CorA/ZnTranspt_ZntB"/>
</dbReference>
<dbReference type="SUPFAM" id="SSF144083">
    <property type="entry name" value="Magnesium transport protein CorA, transmembrane region"/>
    <property type="match status" value="1"/>
</dbReference>
<comment type="similarity">
    <text evidence="2 8">Belongs to the CorA metal ion transporter (MIT) (TC 1.A.35) family.</text>
</comment>
<evidence type="ECO:0000256" key="6">
    <source>
        <dbReference type="ARBA" id="ARBA00022989"/>
    </source>
</evidence>
<keyword evidence="5 8" id="KW-0812">Transmembrane</keyword>
<evidence type="ECO:0000256" key="8">
    <source>
        <dbReference type="RuleBase" id="RU362010"/>
    </source>
</evidence>
<dbReference type="CDD" id="cd12828">
    <property type="entry name" value="TmCorA-like_1"/>
    <property type="match status" value="1"/>
</dbReference>
<dbReference type="InterPro" id="IPR045861">
    <property type="entry name" value="CorA_cytoplasmic_dom"/>
</dbReference>
<dbReference type="NCBIfam" id="TIGR00383">
    <property type="entry name" value="corA"/>
    <property type="match status" value="1"/>
</dbReference>
<dbReference type="Pfam" id="PF01544">
    <property type="entry name" value="CorA"/>
    <property type="match status" value="1"/>
</dbReference>
<sequence>MNTTSSKIGLPPGTLVHVGTQWSDEVKISVTDYTPTTIEEYQVNTIEEVFQLKEHTSVSWINIDGLHDTALITKLSEHFELDTLMMEDIINTQHRPKSEGFEDHEFITLKMLGLTADGKSIVEEQLSIILGKNWVISLQEKEGDIFHEFRVRVKDGKAKARKKGPDYLFYRLIDMVVDNYYHVTEHFGDTIEAMEESIIAHPDRRALIDIQQLNKKASQFRKAISPLREAILNLQKNESELLSEDTLRYIKDLMEHVVYINELIDHQKEMIGNLMDLYHSGVSYKMNQIMQLLTLVSTIFIPLTFIAGIYGMNFAYMPELQWHWGYFGVWGLMIAVAIVMVFYFKKKKWL</sequence>
<evidence type="ECO:0000256" key="7">
    <source>
        <dbReference type="ARBA" id="ARBA00023136"/>
    </source>
</evidence>
<dbReference type="EMBL" id="BAABJX010000022">
    <property type="protein sequence ID" value="GAA4830177.1"/>
    <property type="molecule type" value="Genomic_DNA"/>
</dbReference>
<keyword evidence="10" id="KW-1185">Reference proteome</keyword>
<dbReference type="Proteomes" id="UP001500298">
    <property type="component" value="Unassembled WGS sequence"/>
</dbReference>
<accession>A0ABP9D6C2</accession>
<feature type="transmembrane region" description="Helical" evidence="8">
    <location>
        <begin position="292"/>
        <end position="312"/>
    </location>
</feature>
<proteinExistence type="inferred from homology"/>